<dbReference type="SUPFAM" id="SSF55060">
    <property type="entry name" value="GHMP Kinase, C-terminal domain"/>
    <property type="match status" value="1"/>
</dbReference>
<evidence type="ECO:0000313" key="13">
    <source>
        <dbReference type="EMBL" id="KHJ55974.1"/>
    </source>
</evidence>
<dbReference type="Gene3D" id="3.30.70.890">
    <property type="entry name" value="GHMP kinase, C-terminal domain"/>
    <property type="match status" value="1"/>
</dbReference>
<dbReference type="Gene3D" id="3.30.230.10">
    <property type="match status" value="1"/>
</dbReference>
<feature type="domain" description="GHMP kinase C-terminal" evidence="12">
    <location>
        <begin position="224"/>
        <end position="279"/>
    </location>
</feature>
<keyword evidence="8 10" id="KW-0414">Isoprene biosynthesis</keyword>
<dbReference type="InterPro" id="IPR004424">
    <property type="entry name" value="IspE"/>
</dbReference>
<gene>
    <name evidence="10" type="primary">ispE</name>
    <name evidence="13" type="ORF">LA66_04990</name>
</gene>
<evidence type="ECO:0000256" key="4">
    <source>
        <dbReference type="ARBA" id="ARBA00022679"/>
    </source>
</evidence>
<comment type="caution">
    <text evidence="13">The sequence shown here is derived from an EMBL/GenBank/DDBJ whole genome shotgun (WGS) entry which is preliminary data.</text>
</comment>
<keyword evidence="4 10" id="KW-0808">Transferase</keyword>
<keyword evidence="5 10" id="KW-0547">Nucleotide-binding</keyword>
<proteinExistence type="inferred from homology"/>
<dbReference type="PANTHER" id="PTHR43527">
    <property type="entry name" value="4-DIPHOSPHOCYTIDYL-2-C-METHYL-D-ERYTHRITOL KINASE, CHLOROPLASTIC"/>
    <property type="match status" value="1"/>
</dbReference>
<comment type="catalytic activity">
    <reaction evidence="10">
        <text>4-CDP-2-C-methyl-D-erythritol + ATP = 4-CDP-2-C-methyl-D-erythritol 2-phosphate + ADP + H(+)</text>
        <dbReference type="Rhea" id="RHEA:18437"/>
        <dbReference type="ChEBI" id="CHEBI:15378"/>
        <dbReference type="ChEBI" id="CHEBI:30616"/>
        <dbReference type="ChEBI" id="CHEBI:57823"/>
        <dbReference type="ChEBI" id="CHEBI:57919"/>
        <dbReference type="ChEBI" id="CHEBI:456216"/>
        <dbReference type="EC" id="2.7.1.148"/>
    </reaction>
</comment>
<reference evidence="13 14" key="1">
    <citation type="submission" date="2014-09" db="EMBL/GenBank/DDBJ databases">
        <title>Isolation and characterization of Aurantimonas altamirensis ON-56566 from clinical sample following a dog bite.</title>
        <authorList>
            <person name="Eshaghi A."/>
            <person name="Li A."/>
            <person name="Shahinas D."/>
            <person name="Bahn P."/>
            <person name="Kus J.V."/>
            <person name="Patel S.N."/>
        </authorList>
    </citation>
    <scope>NUCLEOTIDE SEQUENCE [LARGE SCALE GENOMIC DNA]</scope>
    <source>
        <strain evidence="13 14">ON-56566</strain>
    </source>
</reference>
<feature type="binding site" evidence="10">
    <location>
        <begin position="102"/>
        <end position="112"/>
    </location>
    <ligand>
        <name>ATP</name>
        <dbReference type="ChEBI" id="CHEBI:30616"/>
    </ligand>
</feature>
<accession>A0A0B1Q6G1</accession>
<dbReference type="PIRSF" id="PIRSF010376">
    <property type="entry name" value="IspE"/>
    <property type="match status" value="1"/>
</dbReference>
<dbReference type="SUPFAM" id="SSF54211">
    <property type="entry name" value="Ribosomal protein S5 domain 2-like"/>
    <property type="match status" value="1"/>
</dbReference>
<dbReference type="PANTHER" id="PTHR43527:SF2">
    <property type="entry name" value="4-DIPHOSPHOCYTIDYL-2-C-METHYL-D-ERYTHRITOL KINASE, CHLOROPLASTIC"/>
    <property type="match status" value="1"/>
</dbReference>
<dbReference type="EC" id="2.7.1.148" evidence="2 10"/>
<evidence type="ECO:0000256" key="8">
    <source>
        <dbReference type="ARBA" id="ARBA00023229"/>
    </source>
</evidence>
<organism evidence="13 14">
    <name type="scientific">Aureimonas altamirensis</name>
    <dbReference type="NCBI Taxonomy" id="370622"/>
    <lineage>
        <taxon>Bacteria</taxon>
        <taxon>Pseudomonadati</taxon>
        <taxon>Pseudomonadota</taxon>
        <taxon>Alphaproteobacteria</taxon>
        <taxon>Hyphomicrobiales</taxon>
        <taxon>Aurantimonadaceae</taxon>
        <taxon>Aureimonas</taxon>
    </lineage>
</organism>
<evidence type="ECO:0000313" key="14">
    <source>
        <dbReference type="Proteomes" id="UP000030826"/>
    </source>
</evidence>
<dbReference type="GO" id="GO:0005524">
    <property type="term" value="F:ATP binding"/>
    <property type="evidence" value="ECO:0007669"/>
    <property type="project" value="UniProtKB-UniRule"/>
</dbReference>
<evidence type="ECO:0000256" key="2">
    <source>
        <dbReference type="ARBA" id="ARBA00012052"/>
    </source>
</evidence>
<evidence type="ECO:0000256" key="7">
    <source>
        <dbReference type="ARBA" id="ARBA00022840"/>
    </source>
</evidence>
<dbReference type="InterPro" id="IPR036554">
    <property type="entry name" value="GHMP_kinase_C_sf"/>
</dbReference>
<dbReference type="GO" id="GO:0050515">
    <property type="term" value="F:4-(cytidine 5'-diphospho)-2-C-methyl-D-erythritol kinase activity"/>
    <property type="evidence" value="ECO:0007669"/>
    <property type="project" value="UniProtKB-UniRule"/>
</dbReference>
<keyword evidence="7 10" id="KW-0067">ATP-binding</keyword>
<dbReference type="GO" id="GO:0016114">
    <property type="term" value="P:terpenoid biosynthetic process"/>
    <property type="evidence" value="ECO:0007669"/>
    <property type="project" value="UniProtKB-UniRule"/>
</dbReference>
<comment type="function">
    <text evidence="10">Catalyzes the phosphorylation of the position 2 hydroxy group of 4-diphosphocytidyl-2C-methyl-D-erythritol.</text>
</comment>
<dbReference type="NCBIfam" id="NF011202">
    <property type="entry name" value="PRK14608.1"/>
    <property type="match status" value="1"/>
</dbReference>
<name>A0A0B1Q6G1_9HYPH</name>
<evidence type="ECO:0000256" key="1">
    <source>
        <dbReference type="ARBA" id="ARBA00009684"/>
    </source>
</evidence>
<keyword evidence="6 10" id="KW-0418">Kinase</keyword>
<feature type="domain" description="GHMP kinase N-terminal" evidence="11">
    <location>
        <begin position="77"/>
        <end position="148"/>
    </location>
</feature>
<dbReference type="OrthoDB" id="9809438at2"/>
<dbReference type="UniPathway" id="UPA00056">
    <property type="reaction ID" value="UER00094"/>
</dbReference>
<evidence type="ECO:0000259" key="11">
    <source>
        <dbReference type="Pfam" id="PF00288"/>
    </source>
</evidence>
<dbReference type="EMBL" id="JRFJ01000001">
    <property type="protein sequence ID" value="KHJ55974.1"/>
    <property type="molecule type" value="Genomic_DNA"/>
</dbReference>
<dbReference type="Pfam" id="PF08544">
    <property type="entry name" value="GHMP_kinases_C"/>
    <property type="match status" value="1"/>
</dbReference>
<evidence type="ECO:0000256" key="5">
    <source>
        <dbReference type="ARBA" id="ARBA00022741"/>
    </source>
</evidence>
<dbReference type="InterPro" id="IPR020568">
    <property type="entry name" value="Ribosomal_Su5_D2-typ_SF"/>
</dbReference>
<evidence type="ECO:0000259" key="12">
    <source>
        <dbReference type="Pfam" id="PF08544"/>
    </source>
</evidence>
<dbReference type="InterPro" id="IPR014721">
    <property type="entry name" value="Ribsml_uS5_D2-typ_fold_subgr"/>
</dbReference>
<sequence>MAADAAMRATAHAKVNLALHVVGKRADGYHLLDSLVAFADVGDRLTLTRADTDALHLSGPFGHGLEGHDNIVARALALARRVAEAHGHAIGPISIELEKNLPVASGIGGGSADAAAVLRALLPGMPRAARDALMGAALGLGADVPMCLDGRALVARGIGEALSPLPQFPALPMVLANPGVAVSTPAIFKALRTACNGPLPERPAQGFDSVDSLVSYLARCRNDLATPAMSMEPVIAACLHAMQAAGAARAAMSGSGATCYGLFDDATQAQRAAAAIAAANPGWWVRATTARPTHHRRAA</sequence>
<dbReference type="Pfam" id="PF00288">
    <property type="entry name" value="GHMP_kinases_N"/>
    <property type="match status" value="1"/>
</dbReference>
<dbReference type="STRING" id="370622.LA66_04990"/>
<dbReference type="Proteomes" id="UP000030826">
    <property type="component" value="Unassembled WGS sequence"/>
</dbReference>
<comment type="similarity">
    <text evidence="1 10">Belongs to the GHMP kinase family. IspE subfamily.</text>
</comment>
<dbReference type="InterPro" id="IPR006204">
    <property type="entry name" value="GHMP_kinase_N_dom"/>
</dbReference>
<protein>
    <recommendedName>
        <fullName evidence="3 10">4-diphosphocytidyl-2-C-methyl-D-erythritol kinase</fullName>
        <shortName evidence="10">CMK</shortName>
        <ecNumber evidence="2 10">2.7.1.148</ecNumber>
    </recommendedName>
    <alternativeName>
        <fullName evidence="9 10">4-(cytidine-5'-diphospho)-2-C-methyl-D-erythritol kinase</fullName>
    </alternativeName>
</protein>
<dbReference type="AlphaFoldDB" id="A0A0B1Q6G1"/>
<feature type="active site" evidence="10">
    <location>
        <position position="143"/>
    </location>
</feature>
<dbReference type="InterPro" id="IPR013750">
    <property type="entry name" value="GHMP_kinase_C_dom"/>
</dbReference>
<evidence type="ECO:0000256" key="9">
    <source>
        <dbReference type="ARBA" id="ARBA00032554"/>
    </source>
</evidence>
<dbReference type="NCBIfam" id="TIGR00154">
    <property type="entry name" value="ispE"/>
    <property type="match status" value="1"/>
</dbReference>
<dbReference type="HAMAP" id="MF_00061">
    <property type="entry name" value="IspE"/>
    <property type="match status" value="1"/>
</dbReference>
<evidence type="ECO:0000256" key="3">
    <source>
        <dbReference type="ARBA" id="ARBA00017473"/>
    </source>
</evidence>
<feature type="active site" evidence="10">
    <location>
        <position position="14"/>
    </location>
</feature>
<evidence type="ECO:0000256" key="10">
    <source>
        <dbReference type="HAMAP-Rule" id="MF_00061"/>
    </source>
</evidence>
<evidence type="ECO:0000256" key="6">
    <source>
        <dbReference type="ARBA" id="ARBA00022777"/>
    </source>
</evidence>
<comment type="pathway">
    <text evidence="10">Isoprenoid biosynthesis; isopentenyl diphosphate biosynthesis via DXP pathway; isopentenyl diphosphate from 1-deoxy-D-xylulose 5-phosphate: step 3/6.</text>
</comment>
<dbReference type="GO" id="GO:0019288">
    <property type="term" value="P:isopentenyl diphosphate biosynthetic process, methylerythritol 4-phosphate pathway"/>
    <property type="evidence" value="ECO:0007669"/>
    <property type="project" value="UniProtKB-UniRule"/>
</dbReference>